<feature type="compositionally biased region" description="Basic and acidic residues" evidence="1">
    <location>
        <begin position="18"/>
        <end position="31"/>
    </location>
</feature>
<evidence type="ECO:0000313" key="3">
    <source>
        <dbReference type="Proteomes" id="UP001501612"/>
    </source>
</evidence>
<evidence type="ECO:0000256" key="1">
    <source>
        <dbReference type="SAM" id="MobiDB-lite"/>
    </source>
</evidence>
<name>A0ABP5A860_9ACTN</name>
<reference evidence="3" key="1">
    <citation type="journal article" date="2019" name="Int. J. Syst. Evol. Microbiol.">
        <title>The Global Catalogue of Microorganisms (GCM) 10K type strain sequencing project: providing services to taxonomists for standard genome sequencing and annotation.</title>
        <authorList>
            <consortium name="The Broad Institute Genomics Platform"/>
            <consortium name="The Broad Institute Genome Sequencing Center for Infectious Disease"/>
            <person name="Wu L."/>
            <person name="Ma J."/>
        </authorList>
    </citation>
    <scope>NUCLEOTIDE SEQUENCE [LARGE SCALE GENOMIC DNA]</scope>
    <source>
        <strain evidence="3">JCM 14046</strain>
    </source>
</reference>
<keyword evidence="3" id="KW-1185">Reference proteome</keyword>
<dbReference type="EMBL" id="BAAAMY010000001">
    <property type="protein sequence ID" value="GAA1903935.1"/>
    <property type="molecule type" value="Genomic_DNA"/>
</dbReference>
<dbReference type="Proteomes" id="UP001501612">
    <property type="component" value="Unassembled WGS sequence"/>
</dbReference>
<evidence type="ECO:0000313" key="2">
    <source>
        <dbReference type="EMBL" id="GAA1903935.1"/>
    </source>
</evidence>
<proteinExistence type="predicted"/>
<protein>
    <submittedName>
        <fullName evidence="2">Uncharacterized protein</fullName>
    </submittedName>
</protein>
<gene>
    <name evidence="2" type="ORF">GCM10009737_00780</name>
</gene>
<comment type="caution">
    <text evidence="2">The sequence shown here is derived from an EMBL/GenBank/DDBJ whole genome shotgun (WGS) entry which is preliminary data.</text>
</comment>
<feature type="region of interest" description="Disordered" evidence="1">
    <location>
        <begin position="1"/>
        <end position="74"/>
    </location>
</feature>
<sequence>MVLAGRAGASVLGWASRSPEDGGPHVVHLEGLDEPDATVAASPPTVPPQRGLATRKPMLAAAASGPLEERAATR</sequence>
<accession>A0ABP5A860</accession>
<organism evidence="2 3">
    <name type="scientific">Nocardioides lentus</name>
    <dbReference type="NCBI Taxonomy" id="338077"/>
    <lineage>
        <taxon>Bacteria</taxon>
        <taxon>Bacillati</taxon>
        <taxon>Actinomycetota</taxon>
        <taxon>Actinomycetes</taxon>
        <taxon>Propionibacteriales</taxon>
        <taxon>Nocardioidaceae</taxon>
        <taxon>Nocardioides</taxon>
    </lineage>
</organism>